<dbReference type="OrthoDB" id="3863176at2"/>
<keyword evidence="1" id="KW-0732">Signal</keyword>
<dbReference type="RefSeq" id="WP_120674812.1">
    <property type="nucleotide sequence ID" value="NZ_RBAL01000001.1"/>
</dbReference>
<feature type="chain" id="PRO_5017192942" evidence="1">
    <location>
        <begin position="32"/>
        <end position="426"/>
    </location>
</feature>
<dbReference type="InterPro" id="IPR006311">
    <property type="entry name" value="TAT_signal"/>
</dbReference>
<accession>A0A3A9ZFB9</accession>
<dbReference type="SUPFAM" id="SSF56601">
    <property type="entry name" value="beta-lactamase/transpeptidase-like"/>
    <property type="match status" value="1"/>
</dbReference>
<feature type="signal peptide" evidence="1">
    <location>
        <begin position="1"/>
        <end position="31"/>
    </location>
</feature>
<dbReference type="PROSITE" id="PS51318">
    <property type="entry name" value="TAT"/>
    <property type="match status" value="1"/>
</dbReference>
<dbReference type="Proteomes" id="UP000272474">
    <property type="component" value="Unassembled WGS sequence"/>
</dbReference>
<dbReference type="Pfam" id="PF00144">
    <property type="entry name" value="Beta-lactamase"/>
    <property type="match status" value="1"/>
</dbReference>
<organism evidence="3 4">
    <name type="scientific">Streptomyces hoynatensis</name>
    <dbReference type="NCBI Taxonomy" id="1141874"/>
    <lineage>
        <taxon>Bacteria</taxon>
        <taxon>Bacillati</taxon>
        <taxon>Actinomycetota</taxon>
        <taxon>Actinomycetes</taxon>
        <taxon>Kitasatosporales</taxon>
        <taxon>Streptomycetaceae</taxon>
        <taxon>Streptomyces</taxon>
    </lineage>
</organism>
<dbReference type="GO" id="GO:0016787">
    <property type="term" value="F:hydrolase activity"/>
    <property type="evidence" value="ECO:0007669"/>
    <property type="project" value="UniProtKB-KW"/>
</dbReference>
<dbReference type="AlphaFoldDB" id="A0A3A9ZFB9"/>
<keyword evidence="4" id="KW-1185">Reference proteome</keyword>
<dbReference type="InterPro" id="IPR001466">
    <property type="entry name" value="Beta-lactam-related"/>
</dbReference>
<protein>
    <submittedName>
        <fullName evidence="3">Class A beta-lactamase-related serine hydrolase</fullName>
    </submittedName>
</protein>
<comment type="caution">
    <text evidence="3">The sequence shown here is derived from an EMBL/GenBank/DDBJ whole genome shotgun (WGS) entry which is preliminary data.</text>
</comment>
<proteinExistence type="predicted"/>
<evidence type="ECO:0000259" key="2">
    <source>
        <dbReference type="Pfam" id="PF00144"/>
    </source>
</evidence>
<reference evidence="3 4" key="1">
    <citation type="journal article" date="2014" name="Int. J. Syst. Evol. Microbiol.">
        <title>Streptomyces hoynatensis sp. nov., isolated from deep marine sediment.</title>
        <authorList>
            <person name="Veyisoglu A."/>
            <person name="Sahin N."/>
        </authorList>
    </citation>
    <scope>NUCLEOTIDE SEQUENCE [LARGE SCALE GENOMIC DNA]</scope>
    <source>
        <strain evidence="3 4">KCTC 29097</strain>
    </source>
</reference>
<feature type="domain" description="Beta-lactamase-related" evidence="2">
    <location>
        <begin position="63"/>
        <end position="407"/>
    </location>
</feature>
<evidence type="ECO:0000313" key="3">
    <source>
        <dbReference type="EMBL" id="RKN47040.1"/>
    </source>
</evidence>
<dbReference type="EMBL" id="RBAL01000001">
    <property type="protein sequence ID" value="RKN47040.1"/>
    <property type="molecule type" value="Genomic_DNA"/>
</dbReference>
<dbReference type="InterPro" id="IPR050789">
    <property type="entry name" value="Diverse_Enzym_Activities"/>
</dbReference>
<dbReference type="Gene3D" id="3.40.710.10">
    <property type="entry name" value="DD-peptidase/beta-lactamase superfamily"/>
    <property type="match status" value="1"/>
</dbReference>
<evidence type="ECO:0000256" key="1">
    <source>
        <dbReference type="SAM" id="SignalP"/>
    </source>
</evidence>
<name>A0A3A9ZFB9_9ACTN</name>
<sequence>MTTTRRTMLGLLGASAASGAALAAAAAPASAATAGAAGATARHGARGGADGGIPEELRPGGEFDRFVREQAEAGEFSGSVLLTYHGRPVLARSYGMADQARGIENGPGTRFALASVTKLFTAVAIAQLAEAGEIDYARTVGTYLDGFPEEVAGKVTVHHLLTHTSGLGDLFQIPGFEQTAAGWTTLQQAMDGATDLIRGTGTDFTPGAGWQYSNSGYHVLGAIVQEVSGRSYFDYIREHVFRAAGMTDSDFFTAEQWRTDPSLAHPYALQPSGEREDVVDRKNFVGSPSGDAFATSGDMARFADALLGERLAGPAFTEITLGGKLPNVGSMQGPGQPAPAAASNGAAPAAAGPARAMFQCYGPMRVLLNGQWGIGHSGGSQGESTDVQMYPAGGWVSVVLSNIDYPQGTFPPVVEKARVLITGTGE</sequence>
<dbReference type="PANTHER" id="PTHR43283:SF3">
    <property type="entry name" value="BETA-LACTAMASE FAMILY PROTEIN (AFU_ORTHOLOGUE AFUA_5G07500)"/>
    <property type="match status" value="1"/>
</dbReference>
<evidence type="ECO:0000313" key="4">
    <source>
        <dbReference type="Proteomes" id="UP000272474"/>
    </source>
</evidence>
<gene>
    <name evidence="3" type="ORF">D7294_02325</name>
</gene>
<dbReference type="PANTHER" id="PTHR43283">
    <property type="entry name" value="BETA-LACTAMASE-RELATED"/>
    <property type="match status" value="1"/>
</dbReference>
<keyword evidence="3" id="KW-0378">Hydrolase</keyword>
<dbReference type="InterPro" id="IPR012338">
    <property type="entry name" value="Beta-lactam/transpept-like"/>
</dbReference>